<feature type="transmembrane region" description="Helical" evidence="1">
    <location>
        <begin position="20"/>
        <end position="43"/>
    </location>
</feature>
<feature type="transmembrane region" description="Helical" evidence="1">
    <location>
        <begin position="99"/>
        <end position="124"/>
    </location>
</feature>
<dbReference type="RefSeq" id="WP_013170137.1">
    <property type="nucleotide sequence ID" value="NC_014218.1"/>
</dbReference>
<dbReference type="AlphaFoldDB" id="D7BNZ2"/>
<evidence type="ECO:0000313" key="3">
    <source>
        <dbReference type="Proteomes" id="UP000000376"/>
    </source>
</evidence>
<protein>
    <submittedName>
        <fullName evidence="2">Uncharacterized protein</fullName>
    </submittedName>
</protein>
<accession>D7BNZ2</accession>
<sequence>MNENMDVTSQVGRVERPTAIKLSAIMGGTGALVTTASLFMPFLSVVPATIETVDQEDIVGSYFSSPLIENKTMGILLLLLSLVALCASLCVLSQWQNRLRLFIIMLLQLGTGSCAVLFCVLYGMDPNVHEALDLGAHIGMGLGMAVVGAIVLTSAGLTTLIAGIQQQRS</sequence>
<evidence type="ECO:0000256" key="1">
    <source>
        <dbReference type="SAM" id="Phobius"/>
    </source>
</evidence>
<gene>
    <name evidence="2" type="ordered locus">Arch_0918</name>
</gene>
<evidence type="ECO:0000313" key="2">
    <source>
        <dbReference type="EMBL" id="ADH92641.1"/>
    </source>
</evidence>
<keyword evidence="1" id="KW-0472">Membrane</keyword>
<dbReference type="EMBL" id="CP002045">
    <property type="protein sequence ID" value="ADH92641.1"/>
    <property type="molecule type" value="Genomic_DNA"/>
</dbReference>
<keyword evidence="1" id="KW-1133">Transmembrane helix</keyword>
<organism evidence="2 3">
    <name type="scientific">Arcanobacterium haemolyticum (strain ATCC 9345 / DSM 20595 / CCM 5947 / CCUG 17215 / LMG 16163 / NBRC 15585 / NCTC 8452 / 11018)</name>
    <dbReference type="NCBI Taxonomy" id="644284"/>
    <lineage>
        <taxon>Bacteria</taxon>
        <taxon>Bacillati</taxon>
        <taxon>Actinomycetota</taxon>
        <taxon>Actinomycetes</taxon>
        <taxon>Actinomycetales</taxon>
        <taxon>Actinomycetaceae</taxon>
        <taxon>Arcanobacterium</taxon>
    </lineage>
</organism>
<keyword evidence="3" id="KW-1185">Reference proteome</keyword>
<dbReference type="KEGG" id="ahe:Arch_0918"/>
<feature type="transmembrane region" description="Helical" evidence="1">
    <location>
        <begin position="73"/>
        <end position="92"/>
    </location>
</feature>
<dbReference type="Proteomes" id="UP000000376">
    <property type="component" value="Chromosome"/>
</dbReference>
<name>D7BNZ2_ARCHD</name>
<feature type="transmembrane region" description="Helical" evidence="1">
    <location>
        <begin position="136"/>
        <end position="164"/>
    </location>
</feature>
<dbReference type="HOGENOM" id="CLU_1575276_0_0_11"/>
<reference evidence="2 3" key="1">
    <citation type="journal article" date="2010" name="Stand. Genomic Sci.">
        <title>Complete genome sequence of Arcanobacterium haemolyticum type strain (11018).</title>
        <authorList>
            <person name="Yasawong M."/>
            <person name="Teshima H."/>
            <person name="Lapidus A."/>
            <person name="Nolan M."/>
            <person name="Lucas S."/>
            <person name="Glavina Del Rio T."/>
            <person name="Tice H."/>
            <person name="Cheng J."/>
            <person name="Bruce D."/>
            <person name="Detter C."/>
            <person name="Tapia R."/>
            <person name="Han C."/>
            <person name="Goodwin L."/>
            <person name="Pitluck S."/>
            <person name="Liolios K."/>
            <person name="Ivanova N."/>
            <person name="Mavromatis K."/>
            <person name="Mikhailova N."/>
            <person name="Pati A."/>
            <person name="Chen A."/>
            <person name="Palaniappan K."/>
            <person name="Land M."/>
            <person name="Hauser L."/>
            <person name="Chang Y."/>
            <person name="Jeffries C."/>
            <person name="Rohde M."/>
            <person name="Sikorski J."/>
            <person name="Pukall R."/>
            <person name="Goker M."/>
            <person name="Woyke T."/>
            <person name="Bristow J."/>
            <person name="Eisen J."/>
            <person name="Markowitz V."/>
            <person name="Hugenholtz P."/>
            <person name="Kyrpides N."/>
            <person name="Klenk H."/>
        </authorList>
    </citation>
    <scope>NUCLEOTIDE SEQUENCE [LARGE SCALE GENOMIC DNA]</scope>
    <source>
        <strain evidence="3">ATCC 9345 / DSM 20595 / CCUG 17215 / LMG 16163 / NBRC 15585 / NCTC 8452 / 11018</strain>
    </source>
</reference>
<keyword evidence="1" id="KW-0812">Transmembrane</keyword>
<proteinExistence type="predicted"/>